<sequence length="197" mass="20571">MHPKILLITLTATALPDLVTAKADTTTIGFFNADISITVPVYSGTAGSVAGIDATATTYHIGCRKNAPKSLCQIDRPWTMIQGEETFSLTGIYTAWSSGKNAVTAIRNYDCKFKHSTESASCAMTVQVTGTVEEDTWSSTASMNASVPSDQVTYYGLEVTGGLESFTKSQATQTPGVAAVVTAMPLAGAAAKNVPSS</sequence>
<reference evidence="3" key="1">
    <citation type="submission" date="2019-04" db="EMBL/GenBank/DDBJ databases">
        <title>Friends and foes A comparative genomics studyof 23 Aspergillus species from section Flavi.</title>
        <authorList>
            <consortium name="DOE Joint Genome Institute"/>
            <person name="Kjaerbolling I."/>
            <person name="Vesth T."/>
            <person name="Frisvad J.C."/>
            <person name="Nybo J.L."/>
            <person name="Theobald S."/>
            <person name="Kildgaard S."/>
            <person name="Isbrandt T."/>
            <person name="Kuo A."/>
            <person name="Sato A."/>
            <person name="Lyhne E.K."/>
            <person name="Kogle M.E."/>
            <person name="Wiebenga A."/>
            <person name="Kun R.S."/>
            <person name="Lubbers R.J."/>
            <person name="Makela M.R."/>
            <person name="Barry K."/>
            <person name="Chovatia M."/>
            <person name="Clum A."/>
            <person name="Daum C."/>
            <person name="Haridas S."/>
            <person name="He G."/>
            <person name="LaButti K."/>
            <person name="Lipzen A."/>
            <person name="Mondo S."/>
            <person name="Riley R."/>
            <person name="Salamov A."/>
            <person name="Simmons B.A."/>
            <person name="Magnuson J.K."/>
            <person name="Henrissat B."/>
            <person name="Mortensen U.H."/>
            <person name="Larsen T.O."/>
            <person name="Devries R.P."/>
            <person name="Grigoriev I.V."/>
            <person name="Machida M."/>
            <person name="Baker S.E."/>
            <person name="Andersen M.R."/>
        </authorList>
    </citation>
    <scope>NUCLEOTIDE SEQUENCE [LARGE SCALE GENOMIC DNA]</scope>
    <source>
        <strain evidence="3">CBS 553.77</strain>
    </source>
</reference>
<dbReference type="AlphaFoldDB" id="A0A5N6Z908"/>
<accession>A0A5N6Z908</accession>
<name>A0A5N6Z908_9EURO</name>
<feature type="chain" id="PRO_5024930155" description="AA1-like domain-containing protein" evidence="1">
    <location>
        <begin position="22"/>
        <end position="197"/>
    </location>
</feature>
<evidence type="ECO:0000256" key="1">
    <source>
        <dbReference type="SAM" id="SignalP"/>
    </source>
</evidence>
<keyword evidence="3" id="KW-1185">Reference proteome</keyword>
<dbReference type="EMBL" id="ML739079">
    <property type="protein sequence ID" value="KAE8354147.1"/>
    <property type="molecule type" value="Genomic_DNA"/>
</dbReference>
<dbReference type="OrthoDB" id="4991875at2759"/>
<dbReference type="Proteomes" id="UP000327118">
    <property type="component" value="Unassembled WGS sequence"/>
</dbReference>
<evidence type="ECO:0008006" key="4">
    <source>
        <dbReference type="Google" id="ProtNLM"/>
    </source>
</evidence>
<protein>
    <recommendedName>
        <fullName evidence="4">AA1-like domain-containing protein</fullName>
    </recommendedName>
</protein>
<evidence type="ECO:0000313" key="3">
    <source>
        <dbReference type="Proteomes" id="UP000327118"/>
    </source>
</evidence>
<keyword evidence="1" id="KW-0732">Signal</keyword>
<evidence type="ECO:0000313" key="2">
    <source>
        <dbReference type="EMBL" id="KAE8354147.1"/>
    </source>
</evidence>
<gene>
    <name evidence="2" type="ORF">BDV28DRAFT_147390</name>
</gene>
<proteinExistence type="predicted"/>
<feature type="signal peptide" evidence="1">
    <location>
        <begin position="1"/>
        <end position="21"/>
    </location>
</feature>
<organism evidence="2 3">
    <name type="scientific">Aspergillus coremiiformis</name>
    <dbReference type="NCBI Taxonomy" id="138285"/>
    <lineage>
        <taxon>Eukaryota</taxon>
        <taxon>Fungi</taxon>
        <taxon>Dikarya</taxon>
        <taxon>Ascomycota</taxon>
        <taxon>Pezizomycotina</taxon>
        <taxon>Eurotiomycetes</taxon>
        <taxon>Eurotiomycetidae</taxon>
        <taxon>Eurotiales</taxon>
        <taxon>Aspergillaceae</taxon>
        <taxon>Aspergillus</taxon>
        <taxon>Aspergillus subgen. Circumdati</taxon>
    </lineage>
</organism>